<feature type="compositionally biased region" description="Basic and acidic residues" evidence="1">
    <location>
        <begin position="1"/>
        <end position="19"/>
    </location>
</feature>
<keyword evidence="4" id="KW-1185">Reference proteome</keyword>
<dbReference type="OrthoDB" id="3935400at2759"/>
<feature type="region of interest" description="Disordered" evidence="1">
    <location>
        <begin position="243"/>
        <end position="322"/>
    </location>
</feature>
<feature type="compositionally biased region" description="Low complexity" evidence="1">
    <location>
        <begin position="271"/>
        <end position="301"/>
    </location>
</feature>
<dbReference type="EMBL" id="WJXW01000007">
    <property type="protein sequence ID" value="KAF9734729.1"/>
    <property type="molecule type" value="Genomic_DNA"/>
</dbReference>
<evidence type="ECO:0000313" key="4">
    <source>
        <dbReference type="Proteomes" id="UP000756921"/>
    </source>
</evidence>
<protein>
    <recommendedName>
        <fullName evidence="5">Transmembrane protein</fullName>
    </recommendedName>
</protein>
<dbReference type="Proteomes" id="UP000756921">
    <property type="component" value="Unassembled WGS sequence"/>
</dbReference>
<reference evidence="3" key="1">
    <citation type="journal article" date="2020" name="Mol. Plant Microbe Interact.">
        <title>Genome Sequence of the Biocontrol Agent Coniothyrium minitans strain Conio (IMI 134523).</title>
        <authorList>
            <person name="Patel D."/>
            <person name="Shittu T.A."/>
            <person name="Baroncelli R."/>
            <person name="Muthumeenakshi S."/>
            <person name="Osborne T.H."/>
            <person name="Janganan T.K."/>
            <person name="Sreenivasaprasad S."/>
        </authorList>
    </citation>
    <scope>NUCLEOTIDE SEQUENCE</scope>
    <source>
        <strain evidence="3">Conio</strain>
    </source>
</reference>
<dbReference type="AlphaFoldDB" id="A0A9P6GG04"/>
<keyword evidence="2" id="KW-1133">Transmembrane helix</keyword>
<keyword evidence="2" id="KW-0812">Transmembrane</keyword>
<feature type="region of interest" description="Disordered" evidence="1">
    <location>
        <begin position="1"/>
        <end position="60"/>
    </location>
</feature>
<feature type="region of interest" description="Disordered" evidence="1">
    <location>
        <begin position="198"/>
        <end position="217"/>
    </location>
</feature>
<organism evidence="3 4">
    <name type="scientific">Paraphaeosphaeria minitans</name>
    <dbReference type="NCBI Taxonomy" id="565426"/>
    <lineage>
        <taxon>Eukaryota</taxon>
        <taxon>Fungi</taxon>
        <taxon>Dikarya</taxon>
        <taxon>Ascomycota</taxon>
        <taxon>Pezizomycotina</taxon>
        <taxon>Dothideomycetes</taxon>
        <taxon>Pleosporomycetidae</taxon>
        <taxon>Pleosporales</taxon>
        <taxon>Massarineae</taxon>
        <taxon>Didymosphaeriaceae</taxon>
        <taxon>Paraphaeosphaeria</taxon>
    </lineage>
</organism>
<evidence type="ECO:0008006" key="5">
    <source>
        <dbReference type="Google" id="ProtNLM"/>
    </source>
</evidence>
<name>A0A9P6GG04_9PLEO</name>
<evidence type="ECO:0000256" key="1">
    <source>
        <dbReference type="SAM" id="MobiDB-lite"/>
    </source>
</evidence>
<evidence type="ECO:0000313" key="3">
    <source>
        <dbReference type="EMBL" id="KAF9734729.1"/>
    </source>
</evidence>
<evidence type="ECO:0000256" key="2">
    <source>
        <dbReference type="SAM" id="Phobius"/>
    </source>
</evidence>
<keyword evidence="2" id="KW-0472">Membrane</keyword>
<comment type="caution">
    <text evidence="3">The sequence shown here is derived from an EMBL/GenBank/DDBJ whole genome shotgun (WGS) entry which is preliminary data.</text>
</comment>
<accession>A0A9P6GG04</accession>
<feature type="transmembrane region" description="Helical" evidence="2">
    <location>
        <begin position="135"/>
        <end position="158"/>
    </location>
</feature>
<sequence>MVPRRGGLDAQKRDGDDRPSWATDGDSLMTTTSSLFPRPTDDDDHTKYGPPSSMAWNPTLGVPPPFVSQHFASSTLVTSTTVNTTPQRSTGGYTVTVMASTFPAPSDPSSTVFPTIEGGSTADNERKEHSNQGPMYAAAGAVPVIVVTIIGVFVFFCMRKRRKQRQQQAATQNHVVPEMKFQQPTMHTYRAPAVPISRAPSYTSHEDNVQRPTSPLPVILGPISAGSNGNYMTGIDTSDVMSTRNERTGLGDPFADGSSLHEEPPPPYKPRSLASRTSSLRLPRSSMSVSSQYSRHSSQRQAFRPLQNPFEDPREDDAVAST</sequence>
<gene>
    <name evidence="3" type="ORF">PMIN01_07632</name>
</gene>
<proteinExistence type="predicted"/>